<name>A0A6J6ZG88_9ZZZZ</name>
<dbReference type="InterPro" id="IPR020946">
    <property type="entry name" value="Flavin_mOase-like"/>
</dbReference>
<dbReference type="EMBL" id="CAFBMH010000046">
    <property type="protein sequence ID" value="CAB4909726.1"/>
    <property type="molecule type" value="Genomic_DNA"/>
</dbReference>
<dbReference type="PANTHER" id="PTHR42877:SF4">
    <property type="entry name" value="FAD_NAD(P)-BINDING DOMAIN-CONTAINING PROTEIN-RELATED"/>
    <property type="match status" value="1"/>
</dbReference>
<keyword evidence="1" id="KW-0285">Flavoprotein</keyword>
<gene>
    <name evidence="4" type="ORF">UFOPK2754_01683</name>
    <name evidence="5" type="ORF">UFOPK3139_00678</name>
    <name evidence="6" type="ORF">UFOPK3543_01413</name>
    <name evidence="7" type="ORF">UFOPK3967_00727</name>
</gene>
<dbReference type="Pfam" id="PF00743">
    <property type="entry name" value="FMO-like"/>
    <property type="match status" value="1"/>
</dbReference>
<evidence type="ECO:0000256" key="2">
    <source>
        <dbReference type="ARBA" id="ARBA00022827"/>
    </source>
</evidence>
<dbReference type="EMBL" id="CAFABA010000018">
    <property type="protein sequence ID" value="CAB4820642.1"/>
    <property type="molecule type" value="Genomic_DNA"/>
</dbReference>
<dbReference type="Gene3D" id="3.50.50.60">
    <property type="entry name" value="FAD/NAD(P)-binding domain"/>
    <property type="match status" value="2"/>
</dbReference>
<dbReference type="EMBL" id="CAEZYR010000059">
    <property type="protein sequence ID" value="CAB4748851.1"/>
    <property type="molecule type" value="Genomic_DNA"/>
</dbReference>
<protein>
    <submittedName>
        <fullName evidence="5">Unannotated protein</fullName>
    </submittedName>
</protein>
<reference evidence="5" key="1">
    <citation type="submission" date="2020-05" db="EMBL/GenBank/DDBJ databases">
        <authorList>
            <person name="Chiriac C."/>
            <person name="Salcher M."/>
            <person name="Ghai R."/>
            <person name="Kavagutti S V."/>
        </authorList>
    </citation>
    <scope>NUCLEOTIDE SEQUENCE</scope>
</reference>
<evidence type="ECO:0000313" key="4">
    <source>
        <dbReference type="EMBL" id="CAB4748851.1"/>
    </source>
</evidence>
<dbReference type="GO" id="GO:0050661">
    <property type="term" value="F:NADP binding"/>
    <property type="evidence" value="ECO:0007669"/>
    <property type="project" value="InterPro"/>
</dbReference>
<evidence type="ECO:0000256" key="1">
    <source>
        <dbReference type="ARBA" id="ARBA00022630"/>
    </source>
</evidence>
<dbReference type="EMBL" id="CAFBOS010000031">
    <property type="protein sequence ID" value="CAB4986567.1"/>
    <property type="molecule type" value="Genomic_DNA"/>
</dbReference>
<evidence type="ECO:0000313" key="5">
    <source>
        <dbReference type="EMBL" id="CAB4820642.1"/>
    </source>
</evidence>
<dbReference type="InterPro" id="IPR036188">
    <property type="entry name" value="FAD/NAD-bd_sf"/>
</dbReference>
<keyword evidence="2" id="KW-0274">FAD</keyword>
<organism evidence="5">
    <name type="scientific">freshwater metagenome</name>
    <dbReference type="NCBI Taxonomy" id="449393"/>
    <lineage>
        <taxon>unclassified sequences</taxon>
        <taxon>metagenomes</taxon>
        <taxon>ecological metagenomes</taxon>
    </lineage>
</organism>
<keyword evidence="3" id="KW-0560">Oxidoreductase</keyword>
<dbReference type="InterPro" id="IPR051209">
    <property type="entry name" value="FAD-bind_Monooxygenase_sf"/>
</dbReference>
<evidence type="ECO:0000313" key="7">
    <source>
        <dbReference type="EMBL" id="CAB4986567.1"/>
    </source>
</evidence>
<evidence type="ECO:0000256" key="3">
    <source>
        <dbReference type="ARBA" id="ARBA00023002"/>
    </source>
</evidence>
<evidence type="ECO:0000313" key="6">
    <source>
        <dbReference type="EMBL" id="CAB4909726.1"/>
    </source>
</evidence>
<sequence>MEANVSDELVTASDATLVDAITHADPLILRGLLYQLTGDETLTSMPVENVVFGYSRQDRLANADDVELVRAKTIAWLKDLRDSGARRVSIGPMDRLPRSLELIAGTSIPERELPMWIEETGLDPLARGLTWKTQPTPEQLESSFVVVIGAGISGINAAVHLKSAGIPFVVVEKNAGVGGTWFENRYPGIRVDSPSRGYLHLFGLEYPQPFAFCPGEENVRYMDWVVEKYDLADHLLFNTEVSSMTWDEQGKTWEVEALSPDGPRRWTSNAVISCVGFLSRPKIAHIEGIETFKGVVTHTAQWPSGLDLTGKRVGIVGSGASGYQTTPVIAKIAAHTSLFQRTPSWCYATPGYVDPLPDATVWVDLHVPFYVNFARFRMGRMYGPDLTLPSMMMDPDFDDPLARSAANKAMREGCIAFIEEKLGHRPDLMNKMVPIAPPMTSRPIRVDPEDNVYTALLRDDVSLISDPIERVTPDGIIVGGVEHPLDVIVLATGFRANDFLWPMEVRGRDGVQPEELWAKDGPRAYIGSMMPRFPNLFMAYGPNTNNFGGLQVIDLLELEIRFALQCIAGLVEHGRRSVEVTEDAYWQYNHELDEVESHMIYKDPRVSNYYQNEHGRSCVNGPIDIRRMWNWLRDPAGPPQTEIDAGLEPWFGGDLVIS</sequence>
<dbReference type="PRINTS" id="PR00469">
    <property type="entry name" value="PNDRDTASEII"/>
</dbReference>
<accession>A0A6J6ZG88</accession>
<dbReference type="AlphaFoldDB" id="A0A6J6ZG88"/>
<proteinExistence type="predicted"/>
<dbReference type="GO" id="GO:0004499">
    <property type="term" value="F:N,N-dimethylaniline monooxygenase activity"/>
    <property type="evidence" value="ECO:0007669"/>
    <property type="project" value="InterPro"/>
</dbReference>
<dbReference type="GO" id="GO:0050660">
    <property type="term" value="F:flavin adenine dinucleotide binding"/>
    <property type="evidence" value="ECO:0007669"/>
    <property type="project" value="InterPro"/>
</dbReference>
<dbReference type="SUPFAM" id="SSF51905">
    <property type="entry name" value="FAD/NAD(P)-binding domain"/>
    <property type="match status" value="3"/>
</dbReference>
<dbReference type="PANTHER" id="PTHR42877">
    <property type="entry name" value="L-ORNITHINE N(5)-MONOOXYGENASE-RELATED"/>
    <property type="match status" value="1"/>
</dbReference>